<dbReference type="EMBL" id="VUJU01012683">
    <property type="protein sequence ID" value="KAF0707049.1"/>
    <property type="molecule type" value="Genomic_DNA"/>
</dbReference>
<evidence type="ECO:0000313" key="1">
    <source>
        <dbReference type="EMBL" id="KAF0707049.1"/>
    </source>
</evidence>
<dbReference type="Proteomes" id="UP000478052">
    <property type="component" value="Unassembled WGS sequence"/>
</dbReference>
<organism evidence="1 2">
    <name type="scientific">Aphis craccivora</name>
    <name type="common">Cowpea aphid</name>
    <dbReference type="NCBI Taxonomy" id="307492"/>
    <lineage>
        <taxon>Eukaryota</taxon>
        <taxon>Metazoa</taxon>
        <taxon>Ecdysozoa</taxon>
        <taxon>Arthropoda</taxon>
        <taxon>Hexapoda</taxon>
        <taxon>Insecta</taxon>
        <taxon>Pterygota</taxon>
        <taxon>Neoptera</taxon>
        <taxon>Paraneoptera</taxon>
        <taxon>Hemiptera</taxon>
        <taxon>Sternorrhyncha</taxon>
        <taxon>Aphidomorpha</taxon>
        <taxon>Aphidoidea</taxon>
        <taxon>Aphididae</taxon>
        <taxon>Aphidini</taxon>
        <taxon>Aphis</taxon>
        <taxon>Aphis</taxon>
    </lineage>
</organism>
<feature type="non-terminal residue" evidence="1">
    <location>
        <position position="81"/>
    </location>
</feature>
<reference evidence="1 2" key="1">
    <citation type="submission" date="2019-08" db="EMBL/GenBank/DDBJ databases">
        <title>Whole genome of Aphis craccivora.</title>
        <authorList>
            <person name="Voronova N.V."/>
            <person name="Shulinski R.S."/>
            <person name="Bandarenka Y.V."/>
            <person name="Zhorov D.G."/>
            <person name="Warner D."/>
        </authorList>
    </citation>
    <scope>NUCLEOTIDE SEQUENCE [LARGE SCALE GENOMIC DNA]</scope>
    <source>
        <strain evidence="1">180601</strain>
        <tissue evidence="1">Whole Body</tissue>
    </source>
</reference>
<name>A0A6G0VRX6_APHCR</name>
<accession>A0A6G0VRX6</accession>
<evidence type="ECO:0000313" key="2">
    <source>
        <dbReference type="Proteomes" id="UP000478052"/>
    </source>
</evidence>
<protein>
    <submittedName>
        <fullName evidence="1">KRAB-A domain-containing protein 2-like</fullName>
    </submittedName>
</protein>
<dbReference type="OrthoDB" id="2499658at2759"/>
<comment type="caution">
    <text evidence="1">The sequence shown here is derived from an EMBL/GenBank/DDBJ whole genome shotgun (WGS) entry which is preliminary data.</text>
</comment>
<sequence length="81" mass="9427">MKTYLIKLKNFILGQAMVDGGNYVKRAIVKQPMNRKLVIKPITTADFNKRAQIDLVDFQSVPDGKFKWILNYQDQGRLKQK</sequence>
<keyword evidence="2" id="KW-1185">Reference proteome</keyword>
<dbReference type="AlphaFoldDB" id="A0A6G0VRX6"/>
<gene>
    <name evidence="1" type="ORF">FWK35_00032621</name>
</gene>
<proteinExistence type="predicted"/>